<sequence length="79" mass="9332">MEAAARLFSKLGSLGRSIRKWFSRIIQASHYWEDLLSHAFFSKMLVCEQGDYANDLTYFKFRILRRPQLRHSPLEGHCV</sequence>
<name>A0A5E7P793_PSEFL</name>
<organism evidence="1 2">
    <name type="scientific">Pseudomonas fluorescens</name>
    <dbReference type="NCBI Taxonomy" id="294"/>
    <lineage>
        <taxon>Bacteria</taxon>
        <taxon>Pseudomonadati</taxon>
        <taxon>Pseudomonadota</taxon>
        <taxon>Gammaproteobacteria</taxon>
        <taxon>Pseudomonadales</taxon>
        <taxon>Pseudomonadaceae</taxon>
        <taxon>Pseudomonas</taxon>
    </lineage>
</organism>
<proteinExistence type="predicted"/>
<evidence type="ECO:0000313" key="1">
    <source>
        <dbReference type="EMBL" id="VVP45271.1"/>
    </source>
</evidence>
<protein>
    <submittedName>
        <fullName evidence="1">Uncharacterized protein</fullName>
    </submittedName>
</protein>
<accession>A0A5E7P793</accession>
<dbReference type="Proteomes" id="UP000375525">
    <property type="component" value="Unassembled WGS sequence"/>
</dbReference>
<gene>
    <name evidence="1" type="ORF">PS880_05063</name>
</gene>
<reference evidence="1 2" key="1">
    <citation type="submission" date="2019-09" db="EMBL/GenBank/DDBJ databases">
        <authorList>
            <person name="Chandra G."/>
            <person name="Truman W A."/>
        </authorList>
    </citation>
    <scope>NUCLEOTIDE SEQUENCE [LARGE SCALE GENOMIC DNA]</scope>
    <source>
        <strain evidence="1">PS880</strain>
    </source>
</reference>
<dbReference type="EMBL" id="CABVIH010000029">
    <property type="protein sequence ID" value="VVP45271.1"/>
    <property type="molecule type" value="Genomic_DNA"/>
</dbReference>
<dbReference type="AlphaFoldDB" id="A0A5E7P793"/>
<evidence type="ECO:0000313" key="2">
    <source>
        <dbReference type="Proteomes" id="UP000375525"/>
    </source>
</evidence>